<dbReference type="PANTHER" id="PTHR21011">
    <property type="entry name" value="MITOCHONDRIAL 28S RIBOSOMAL PROTEIN S6"/>
    <property type="match status" value="1"/>
</dbReference>
<dbReference type="GO" id="GO:0003735">
    <property type="term" value="F:structural constituent of ribosome"/>
    <property type="evidence" value="ECO:0007669"/>
    <property type="project" value="InterPro"/>
</dbReference>
<dbReference type="GO" id="GO:0005840">
    <property type="term" value="C:ribosome"/>
    <property type="evidence" value="ECO:0007669"/>
    <property type="project" value="UniProtKB-KW"/>
</dbReference>
<evidence type="ECO:0000313" key="8">
    <source>
        <dbReference type="Proteomes" id="UP000604381"/>
    </source>
</evidence>
<dbReference type="GO" id="GO:0005737">
    <property type="term" value="C:cytoplasm"/>
    <property type="evidence" value="ECO:0007669"/>
    <property type="project" value="UniProtKB-ARBA"/>
</dbReference>
<dbReference type="Pfam" id="PF01250">
    <property type="entry name" value="Ribosomal_S6"/>
    <property type="match status" value="1"/>
</dbReference>
<accession>A0A930XXG5</accession>
<dbReference type="InterPro" id="IPR035980">
    <property type="entry name" value="Ribosomal_bS6_sf"/>
</dbReference>
<evidence type="ECO:0000256" key="1">
    <source>
        <dbReference type="ARBA" id="ARBA00009512"/>
    </source>
</evidence>
<keyword evidence="3 6" id="KW-0687">Ribonucleoprotein</keyword>
<reference evidence="7" key="1">
    <citation type="submission" date="2020-10" db="EMBL/GenBank/DDBJ databases">
        <title>An improved Amphimedon queenslandica hologenome assembly reveals how three proteobacterial symbionts can extend the metabolic phenotypic of their marine sponge host.</title>
        <authorList>
            <person name="Degnan B."/>
            <person name="Degnan S."/>
            <person name="Xiang X."/>
        </authorList>
    </citation>
    <scope>NUCLEOTIDE SEQUENCE</scope>
    <source>
        <strain evidence="7">AqS2</strain>
    </source>
</reference>
<comment type="function">
    <text evidence="4 6">Binds together with bS18 to 16S ribosomal RNA.</text>
</comment>
<dbReference type="InterPro" id="IPR014717">
    <property type="entry name" value="Transl_elong_EF1B/ribsomal_bS6"/>
</dbReference>
<dbReference type="Gene3D" id="3.30.70.60">
    <property type="match status" value="1"/>
</dbReference>
<evidence type="ECO:0000256" key="5">
    <source>
        <dbReference type="ARBA" id="ARBA00035294"/>
    </source>
</evidence>
<dbReference type="Proteomes" id="UP000604381">
    <property type="component" value="Unassembled WGS sequence"/>
</dbReference>
<protein>
    <recommendedName>
        <fullName evidence="5 6">Small ribosomal subunit protein bS6</fullName>
    </recommendedName>
</protein>
<dbReference type="GO" id="GO:1990904">
    <property type="term" value="C:ribonucleoprotein complex"/>
    <property type="evidence" value="ECO:0007669"/>
    <property type="project" value="UniProtKB-KW"/>
</dbReference>
<dbReference type="GO" id="GO:0070181">
    <property type="term" value="F:small ribosomal subunit rRNA binding"/>
    <property type="evidence" value="ECO:0007669"/>
    <property type="project" value="TreeGrafter"/>
</dbReference>
<evidence type="ECO:0000256" key="2">
    <source>
        <dbReference type="ARBA" id="ARBA00022980"/>
    </source>
</evidence>
<evidence type="ECO:0000256" key="6">
    <source>
        <dbReference type="HAMAP-Rule" id="MF_00360"/>
    </source>
</evidence>
<evidence type="ECO:0000256" key="4">
    <source>
        <dbReference type="ARBA" id="ARBA00035104"/>
    </source>
</evidence>
<keyword evidence="6" id="KW-0694">RNA-binding</keyword>
<name>A0A930XXG5_9GAMM</name>
<dbReference type="EMBL" id="JADHEI010000009">
    <property type="protein sequence ID" value="MBF2734604.1"/>
    <property type="molecule type" value="Genomic_DNA"/>
</dbReference>
<evidence type="ECO:0000256" key="3">
    <source>
        <dbReference type="ARBA" id="ARBA00023274"/>
    </source>
</evidence>
<gene>
    <name evidence="6 7" type="primary">rpsF</name>
    <name evidence="7" type="ORF">ISN26_00665</name>
</gene>
<proteinExistence type="inferred from homology"/>
<organism evidence="7 8">
    <name type="scientific">Candidatus Amphirhobacter heronislandensis</name>
    <dbReference type="NCBI Taxonomy" id="1732024"/>
    <lineage>
        <taxon>Bacteria</taxon>
        <taxon>Pseudomonadati</taxon>
        <taxon>Pseudomonadota</taxon>
        <taxon>Gammaproteobacteria</taxon>
        <taxon>Candidatus Tethybacterales</taxon>
        <taxon>Candidatus Tethybacteraceae</taxon>
        <taxon>Candidatus Amphirhobacter</taxon>
    </lineage>
</organism>
<dbReference type="NCBIfam" id="TIGR00166">
    <property type="entry name" value="S6"/>
    <property type="match status" value="1"/>
</dbReference>
<sequence>MAWAKERHFELMLVINPEYSEQVANIIDVFRKAIKEHGGRLTREEEWGRRPFAYRIDKYSKGFYVLLNFACASRAAVDAIGDNLENNDSVLRSLLSRTAGEVAQPSPVVLAEQARAEEQAAAA</sequence>
<dbReference type="InterPro" id="IPR020814">
    <property type="entry name" value="Ribosomal_S6_plastid/chlpt"/>
</dbReference>
<dbReference type="InterPro" id="IPR000529">
    <property type="entry name" value="Ribosomal_bS6"/>
</dbReference>
<dbReference type="AlphaFoldDB" id="A0A930XXG5"/>
<comment type="caution">
    <text evidence="7">The sequence shown here is derived from an EMBL/GenBank/DDBJ whole genome shotgun (WGS) entry which is preliminary data.</text>
</comment>
<comment type="similarity">
    <text evidence="1 6">Belongs to the bacterial ribosomal protein bS6 family.</text>
</comment>
<evidence type="ECO:0000313" key="7">
    <source>
        <dbReference type="EMBL" id="MBF2734604.1"/>
    </source>
</evidence>
<dbReference type="HAMAP" id="MF_00360">
    <property type="entry name" value="Ribosomal_bS6"/>
    <property type="match status" value="1"/>
</dbReference>
<dbReference type="PANTHER" id="PTHR21011:SF1">
    <property type="entry name" value="SMALL RIBOSOMAL SUBUNIT PROTEIN BS6M"/>
    <property type="match status" value="1"/>
</dbReference>
<keyword evidence="8" id="KW-1185">Reference proteome</keyword>
<keyword evidence="2 6" id="KW-0689">Ribosomal protein</keyword>
<dbReference type="CDD" id="cd00473">
    <property type="entry name" value="bS6"/>
    <property type="match status" value="1"/>
</dbReference>
<keyword evidence="6" id="KW-0699">rRNA-binding</keyword>
<dbReference type="GO" id="GO:0006412">
    <property type="term" value="P:translation"/>
    <property type="evidence" value="ECO:0007669"/>
    <property type="project" value="UniProtKB-UniRule"/>
</dbReference>
<dbReference type="SUPFAM" id="SSF54995">
    <property type="entry name" value="Ribosomal protein S6"/>
    <property type="match status" value="1"/>
</dbReference>